<evidence type="ECO:0000313" key="2">
    <source>
        <dbReference type="Proteomes" id="UP000253688"/>
    </source>
</evidence>
<dbReference type="AlphaFoldDB" id="A0A350EGQ3"/>
<protein>
    <submittedName>
        <fullName evidence="1">Uncharacterized protein</fullName>
    </submittedName>
</protein>
<comment type="caution">
    <text evidence="1">The sequence shown here is derived from an EMBL/GenBank/DDBJ whole genome shotgun (WGS) entry which is preliminary data.</text>
</comment>
<sequence>MRSWSLVFSSVSASLVSVFSFVIPFCLFLNYRQNHLLHVVSDGMEVMMYLTPILIVLAFIFYLIVFAVLKLPTQIFDSYQFLKISFVILVAWALLVLTILFEDQVNHIDFSTLKIGVVMYFMMLPILALGCMGANSCYFVMNKVNQKKNMNLFD</sequence>
<dbReference type="Proteomes" id="UP000253688">
    <property type="component" value="Unassembled WGS sequence"/>
</dbReference>
<proteinExistence type="predicted"/>
<accession>A0A350EGQ3</accession>
<evidence type="ECO:0000313" key="1">
    <source>
        <dbReference type="EMBL" id="RBA48725.1"/>
    </source>
</evidence>
<dbReference type="EMBL" id="QEWH01000028">
    <property type="protein sequence ID" value="RBA48725.1"/>
    <property type="molecule type" value="Genomic_DNA"/>
</dbReference>
<gene>
    <name evidence="1" type="ORF">DC346_05435</name>
</gene>
<dbReference type="RefSeq" id="WP_004952507.1">
    <property type="nucleotide sequence ID" value="NZ_CP024632.1"/>
</dbReference>
<name>A0A350EGQ3_ACIJU</name>
<organism evidence="1 2">
    <name type="scientific">Acinetobacter junii</name>
    <dbReference type="NCBI Taxonomy" id="40215"/>
    <lineage>
        <taxon>Bacteria</taxon>
        <taxon>Pseudomonadati</taxon>
        <taxon>Pseudomonadota</taxon>
        <taxon>Gammaproteobacteria</taxon>
        <taxon>Moraxellales</taxon>
        <taxon>Moraxellaceae</taxon>
        <taxon>Acinetobacter</taxon>
    </lineage>
</organism>
<reference evidence="1 2" key="1">
    <citation type="submission" date="2018-04" db="EMBL/GenBank/DDBJ databases">
        <title>Acinetobacter junii Genome sequencing and assembly.</title>
        <authorList>
            <person name="Su J."/>
            <person name="Rensing C."/>
            <person name="Mazhar H.S."/>
        </authorList>
    </citation>
    <scope>NUCLEOTIDE SEQUENCE [LARGE SCALE GENOMIC DNA]</scope>
    <source>
        <strain evidence="1 2">SC22</strain>
    </source>
</reference>